<dbReference type="EMBL" id="JBHSHD010000005">
    <property type="protein sequence ID" value="MFC4819785.1"/>
    <property type="molecule type" value="Genomic_DNA"/>
</dbReference>
<proteinExistence type="predicted"/>
<keyword evidence="1" id="KW-0472">Membrane</keyword>
<dbReference type="Proteomes" id="UP001595886">
    <property type="component" value="Unassembled WGS sequence"/>
</dbReference>
<dbReference type="InterPro" id="IPR010559">
    <property type="entry name" value="Sig_transdc_His_kin_internal"/>
</dbReference>
<protein>
    <submittedName>
        <fullName evidence="3">Sensor histidine kinase</fullName>
        <ecNumber evidence="3">2.7.13.3</ecNumber>
    </submittedName>
</protein>
<evidence type="ECO:0000313" key="3">
    <source>
        <dbReference type="EMBL" id="MFC4819785.1"/>
    </source>
</evidence>
<dbReference type="Pfam" id="PF06580">
    <property type="entry name" value="His_kinase"/>
    <property type="match status" value="1"/>
</dbReference>
<dbReference type="PANTHER" id="PTHR34220:SF7">
    <property type="entry name" value="SENSOR HISTIDINE KINASE YPDA"/>
    <property type="match status" value="1"/>
</dbReference>
<feature type="transmembrane region" description="Helical" evidence="1">
    <location>
        <begin position="93"/>
        <end position="112"/>
    </location>
</feature>
<feature type="transmembrane region" description="Helical" evidence="1">
    <location>
        <begin position="60"/>
        <end position="81"/>
    </location>
</feature>
<comment type="caution">
    <text evidence="3">The sequence shown here is derived from an EMBL/GenBank/DDBJ whole genome shotgun (WGS) entry which is preliminary data.</text>
</comment>
<feature type="domain" description="Signal transduction histidine kinase internal region" evidence="2">
    <location>
        <begin position="168"/>
        <end position="246"/>
    </location>
</feature>
<keyword evidence="1" id="KW-1133">Transmembrane helix</keyword>
<dbReference type="GO" id="GO:0004673">
    <property type="term" value="F:protein histidine kinase activity"/>
    <property type="evidence" value="ECO:0007669"/>
    <property type="project" value="UniProtKB-EC"/>
</dbReference>
<sequence>MASGESDTRTGSAGAGHAPNWLPQFCSAPTLFAVMIVAELVALIVVFAPEAQARPLLPRLGVASVYAQWLALLNVVVLCSLRPLFAQLGVRSGYLVAWALSIATTALASAVVCRMDQALGLGVSVPPGSTLRFVLANATICALIAAALLRYLFVLEQWRERVQAASRAQVDALQARIRPHFLFNSMNTIASLIRTRPAEAERTVEDLADLFRAALGSDAALGTLGEELDLVEHYLRIEQLRLGTRLRVERDFADPPRAIALPRLLLQPLIENAVYHGIQPRADGGTLALGVRRHGDGVEIVVENPLPPDAPVARNGVALANVRARIQYHFGARGELHVRTGPQVFRVTVRLPGSPGR</sequence>
<dbReference type="EC" id="2.7.13.3" evidence="3"/>
<keyword evidence="1" id="KW-0812">Transmembrane</keyword>
<dbReference type="SUPFAM" id="SSF55874">
    <property type="entry name" value="ATPase domain of HSP90 chaperone/DNA topoisomerase II/histidine kinase"/>
    <property type="match status" value="1"/>
</dbReference>
<keyword evidence="3" id="KW-0418">Kinase</keyword>
<gene>
    <name evidence="3" type="ORF">ACFO6Q_05595</name>
</gene>
<dbReference type="InterPro" id="IPR036890">
    <property type="entry name" value="HATPase_C_sf"/>
</dbReference>
<organism evidence="3 4">
    <name type="scientific">Dokdonella ginsengisoli</name>
    <dbReference type="NCBI Taxonomy" id="363846"/>
    <lineage>
        <taxon>Bacteria</taxon>
        <taxon>Pseudomonadati</taxon>
        <taxon>Pseudomonadota</taxon>
        <taxon>Gammaproteobacteria</taxon>
        <taxon>Lysobacterales</taxon>
        <taxon>Rhodanobacteraceae</taxon>
        <taxon>Dokdonella</taxon>
    </lineage>
</organism>
<evidence type="ECO:0000259" key="2">
    <source>
        <dbReference type="Pfam" id="PF06580"/>
    </source>
</evidence>
<keyword evidence="3" id="KW-0808">Transferase</keyword>
<keyword evidence="4" id="KW-1185">Reference proteome</keyword>
<feature type="transmembrane region" description="Helical" evidence="1">
    <location>
        <begin position="30"/>
        <end position="48"/>
    </location>
</feature>
<dbReference type="Gene3D" id="3.30.565.10">
    <property type="entry name" value="Histidine kinase-like ATPase, C-terminal domain"/>
    <property type="match status" value="1"/>
</dbReference>
<evidence type="ECO:0000256" key="1">
    <source>
        <dbReference type="SAM" id="Phobius"/>
    </source>
</evidence>
<name>A0ABV9QT22_9GAMM</name>
<dbReference type="PANTHER" id="PTHR34220">
    <property type="entry name" value="SENSOR HISTIDINE KINASE YPDA"/>
    <property type="match status" value="1"/>
</dbReference>
<dbReference type="InterPro" id="IPR050640">
    <property type="entry name" value="Bact_2-comp_sensor_kinase"/>
</dbReference>
<reference evidence="4" key="1">
    <citation type="journal article" date="2019" name="Int. J. Syst. Evol. Microbiol.">
        <title>The Global Catalogue of Microorganisms (GCM) 10K type strain sequencing project: providing services to taxonomists for standard genome sequencing and annotation.</title>
        <authorList>
            <consortium name="The Broad Institute Genomics Platform"/>
            <consortium name="The Broad Institute Genome Sequencing Center for Infectious Disease"/>
            <person name="Wu L."/>
            <person name="Ma J."/>
        </authorList>
    </citation>
    <scope>NUCLEOTIDE SEQUENCE [LARGE SCALE GENOMIC DNA]</scope>
    <source>
        <strain evidence="4">CCUG 30340</strain>
    </source>
</reference>
<accession>A0ABV9QT22</accession>
<evidence type="ECO:0000313" key="4">
    <source>
        <dbReference type="Proteomes" id="UP001595886"/>
    </source>
</evidence>
<feature type="transmembrane region" description="Helical" evidence="1">
    <location>
        <begin position="132"/>
        <end position="153"/>
    </location>
</feature>